<sequence>MSESRDSTRLNIPLMTVQRTESTDSMYKTETRPSSIPLAIPVRNQSKTPPVSGGGSSRPSQPVQPVHHHFISPAEWARLAHGLGAIRAGETRDGESETHNVVHPTCWYWPPKGMPEGLYRDVVVERSQYFIFYHVLSTLRWFLMILQIILGAIITALGHTEHAIPITVLAAVNTVGAGVLALMHNSGLPDRYRLNEVEFVKVEDYIKELLDTGIVENGQTVDSVLIDCFARFQTAKATVLVNMPDSYTMSTTPPREKPMILCPDPPAHFTTAHP</sequence>
<proteinExistence type="predicted"/>
<comment type="caution">
    <text evidence="4">The sequence shown here is derived from an EMBL/GenBank/DDBJ whole genome shotgun (WGS) entry which is preliminary data.</text>
</comment>
<evidence type="ECO:0000313" key="5">
    <source>
        <dbReference type="Proteomes" id="UP001301769"/>
    </source>
</evidence>
<feature type="transmembrane region" description="Helical" evidence="2">
    <location>
        <begin position="130"/>
        <end position="157"/>
    </location>
</feature>
<feature type="domain" description="SMODS and SLOG-associating 2TM effector" evidence="3">
    <location>
        <begin position="122"/>
        <end position="238"/>
    </location>
</feature>
<dbReference type="AlphaFoldDB" id="A0AAN6YG61"/>
<evidence type="ECO:0000256" key="1">
    <source>
        <dbReference type="SAM" id="MobiDB-lite"/>
    </source>
</evidence>
<keyword evidence="5" id="KW-1185">Reference proteome</keyword>
<feature type="transmembrane region" description="Helical" evidence="2">
    <location>
        <begin position="163"/>
        <end position="183"/>
    </location>
</feature>
<dbReference type="Proteomes" id="UP001301769">
    <property type="component" value="Unassembled WGS sequence"/>
</dbReference>
<dbReference type="NCBIfam" id="NF033635">
    <property type="entry name" value="SLATT_fungal"/>
    <property type="match status" value="1"/>
</dbReference>
<dbReference type="PANTHER" id="PTHR38793:SF1">
    <property type="entry name" value="SMODS AND SLOG-ASSOCIATING 2TM EFFECTOR DOMAIN-CONTAINING PROTEIN"/>
    <property type="match status" value="1"/>
</dbReference>
<reference evidence="4" key="1">
    <citation type="journal article" date="2023" name="Mol. Phylogenet. Evol.">
        <title>Genome-scale phylogeny and comparative genomics of the fungal order Sordariales.</title>
        <authorList>
            <person name="Hensen N."/>
            <person name="Bonometti L."/>
            <person name="Westerberg I."/>
            <person name="Brannstrom I.O."/>
            <person name="Guillou S."/>
            <person name="Cros-Aarteil S."/>
            <person name="Calhoun S."/>
            <person name="Haridas S."/>
            <person name="Kuo A."/>
            <person name="Mondo S."/>
            <person name="Pangilinan J."/>
            <person name="Riley R."/>
            <person name="LaButti K."/>
            <person name="Andreopoulos B."/>
            <person name="Lipzen A."/>
            <person name="Chen C."/>
            <person name="Yan M."/>
            <person name="Daum C."/>
            <person name="Ng V."/>
            <person name="Clum A."/>
            <person name="Steindorff A."/>
            <person name="Ohm R.A."/>
            <person name="Martin F."/>
            <person name="Silar P."/>
            <person name="Natvig D.O."/>
            <person name="Lalanne C."/>
            <person name="Gautier V."/>
            <person name="Ament-Velasquez S.L."/>
            <person name="Kruys A."/>
            <person name="Hutchinson M.I."/>
            <person name="Powell A.J."/>
            <person name="Barry K."/>
            <person name="Miller A.N."/>
            <person name="Grigoriev I.V."/>
            <person name="Debuchy R."/>
            <person name="Gladieux P."/>
            <person name="Hiltunen Thoren M."/>
            <person name="Johannesson H."/>
        </authorList>
    </citation>
    <scope>NUCLEOTIDE SEQUENCE</scope>
    <source>
        <strain evidence="4">PSN293</strain>
    </source>
</reference>
<feature type="region of interest" description="Disordered" evidence="1">
    <location>
        <begin position="250"/>
        <end position="274"/>
    </location>
</feature>
<organism evidence="4 5">
    <name type="scientific">Rhypophila decipiens</name>
    <dbReference type="NCBI Taxonomy" id="261697"/>
    <lineage>
        <taxon>Eukaryota</taxon>
        <taxon>Fungi</taxon>
        <taxon>Dikarya</taxon>
        <taxon>Ascomycota</taxon>
        <taxon>Pezizomycotina</taxon>
        <taxon>Sordariomycetes</taxon>
        <taxon>Sordariomycetidae</taxon>
        <taxon>Sordariales</taxon>
        <taxon>Naviculisporaceae</taxon>
        <taxon>Rhypophila</taxon>
    </lineage>
</organism>
<evidence type="ECO:0000313" key="4">
    <source>
        <dbReference type="EMBL" id="KAK4218534.1"/>
    </source>
</evidence>
<accession>A0AAN6YG61</accession>
<dbReference type="PANTHER" id="PTHR38793">
    <property type="entry name" value="SLATT_FUNGAL DOMAIN-CONTAINING PROTEIN-RELATED"/>
    <property type="match status" value="1"/>
</dbReference>
<feature type="region of interest" description="Disordered" evidence="1">
    <location>
        <begin position="18"/>
        <end position="64"/>
    </location>
</feature>
<feature type="compositionally biased region" description="Polar residues" evidence="1">
    <location>
        <begin position="18"/>
        <end position="34"/>
    </location>
</feature>
<keyword evidence="2" id="KW-0472">Membrane</keyword>
<name>A0AAN6YG61_9PEZI</name>
<protein>
    <recommendedName>
        <fullName evidence="3">SMODS and SLOG-associating 2TM effector domain-containing protein</fullName>
    </recommendedName>
</protein>
<reference evidence="4" key="2">
    <citation type="submission" date="2023-05" db="EMBL/GenBank/DDBJ databases">
        <authorList>
            <consortium name="Lawrence Berkeley National Laboratory"/>
            <person name="Steindorff A."/>
            <person name="Hensen N."/>
            <person name="Bonometti L."/>
            <person name="Westerberg I."/>
            <person name="Brannstrom I.O."/>
            <person name="Guillou S."/>
            <person name="Cros-Aarteil S."/>
            <person name="Calhoun S."/>
            <person name="Haridas S."/>
            <person name="Kuo A."/>
            <person name="Mondo S."/>
            <person name="Pangilinan J."/>
            <person name="Riley R."/>
            <person name="Labutti K."/>
            <person name="Andreopoulos B."/>
            <person name="Lipzen A."/>
            <person name="Chen C."/>
            <person name="Yanf M."/>
            <person name="Daum C."/>
            <person name="Ng V."/>
            <person name="Clum A."/>
            <person name="Ohm R."/>
            <person name="Martin F."/>
            <person name="Silar P."/>
            <person name="Natvig D."/>
            <person name="Lalanne C."/>
            <person name="Gautier V."/>
            <person name="Ament-Velasquez S.L."/>
            <person name="Kruys A."/>
            <person name="Hutchinson M.I."/>
            <person name="Powell A.J."/>
            <person name="Barry K."/>
            <person name="Miller A.N."/>
            <person name="Grigoriev I.V."/>
            <person name="Debuchy R."/>
            <person name="Gladieux P."/>
            <person name="Thoren M.H."/>
            <person name="Johannesson H."/>
        </authorList>
    </citation>
    <scope>NUCLEOTIDE SEQUENCE</scope>
    <source>
        <strain evidence="4">PSN293</strain>
    </source>
</reference>
<evidence type="ECO:0000256" key="2">
    <source>
        <dbReference type="SAM" id="Phobius"/>
    </source>
</evidence>
<gene>
    <name evidence="4" type="ORF">QBC37DRAFT_465376</name>
</gene>
<dbReference type="InterPro" id="IPR041622">
    <property type="entry name" value="SLATT_fungi"/>
</dbReference>
<dbReference type="Pfam" id="PF18142">
    <property type="entry name" value="SLATT_fungal"/>
    <property type="match status" value="1"/>
</dbReference>
<keyword evidence="2" id="KW-1133">Transmembrane helix</keyword>
<evidence type="ECO:0000259" key="3">
    <source>
        <dbReference type="Pfam" id="PF18142"/>
    </source>
</evidence>
<keyword evidence="2" id="KW-0812">Transmembrane</keyword>
<dbReference type="EMBL" id="MU858052">
    <property type="protein sequence ID" value="KAK4218534.1"/>
    <property type="molecule type" value="Genomic_DNA"/>
</dbReference>